<keyword evidence="2" id="KW-0732">Signal</keyword>
<dbReference type="InterPro" id="IPR010905">
    <property type="entry name" value="Glyco_hydro_88"/>
</dbReference>
<dbReference type="InterPro" id="IPR012341">
    <property type="entry name" value="6hp_glycosidase-like_sf"/>
</dbReference>
<dbReference type="InterPro" id="IPR008928">
    <property type="entry name" value="6-hairpin_glycosidase_sf"/>
</dbReference>
<protein>
    <submittedName>
        <fullName evidence="3">Glycoside hydrolase family 88 protein</fullName>
    </submittedName>
</protein>
<dbReference type="Proteomes" id="UP001331561">
    <property type="component" value="Unassembled WGS sequence"/>
</dbReference>
<proteinExistence type="predicted"/>
<dbReference type="InterPro" id="IPR052043">
    <property type="entry name" value="PolySaccharide_Degr_Enz"/>
</dbReference>
<dbReference type="EMBL" id="JAYXHS010000001">
    <property type="protein sequence ID" value="MEC5384922.1"/>
    <property type="molecule type" value="Genomic_DNA"/>
</dbReference>
<dbReference type="RefSeq" id="WP_327597888.1">
    <property type="nucleotide sequence ID" value="NZ_JAYXHS010000001.1"/>
</dbReference>
<name>A0ABU6K0K0_9RHOO</name>
<keyword evidence="1 3" id="KW-0378">Hydrolase</keyword>
<dbReference type="PANTHER" id="PTHR33886:SF8">
    <property type="entry name" value="UNSATURATED RHAMNOGALACTURONAN HYDROLASE (EUROFUNG)"/>
    <property type="match status" value="1"/>
</dbReference>
<evidence type="ECO:0000313" key="3">
    <source>
        <dbReference type="EMBL" id="MEC5384922.1"/>
    </source>
</evidence>
<accession>A0ABU6K0K0</accession>
<gene>
    <name evidence="3" type="ORF">VVD49_04265</name>
</gene>
<evidence type="ECO:0000256" key="2">
    <source>
        <dbReference type="SAM" id="SignalP"/>
    </source>
</evidence>
<dbReference type="GO" id="GO:0016787">
    <property type="term" value="F:hydrolase activity"/>
    <property type="evidence" value="ECO:0007669"/>
    <property type="project" value="UniProtKB-KW"/>
</dbReference>
<dbReference type="PANTHER" id="PTHR33886">
    <property type="entry name" value="UNSATURATED RHAMNOGALACTURONAN HYDROLASE (EUROFUNG)"/>
    <property type="match status" value="1"/>
</dbReference>
<evidence type="ECO:0000256" key="1">
    <source>
        <dbReference type="ARBA" id="ARBA00022801"/>
    </source>
</evidence>
<feature type="chain" id="PRO_5046787096" evidence="2">
    <location>
        <begin position="30"/>
        <end position="467"/>
    </location>
</feature>
<reference evidence="3 4" key="1">
    <citation type="submission" date="2024-01" db="EMBL/GenBank/DDBJ databases">
        <title>Uliginosibacterium soil sp. nov.</title>
        <authorList>
            <person name="Lv Y."/>
        </authorList>
    </citation>
    <scope>NUCLEOTIDE SEQUENCE [LARGE SCALE GENOMIC DNA]</scope>
    <source>
        <strain evidence="3 4">H3</strain>
    </source>
</reference>
<evidence type="ECO:0000313" key="4">
    <source>
        <dbReference type="Proteomes" id="UP001331561"/>
    </source>
</evidence>
<organism evidence="3 4">
    <name type="scientific">Uliginosibacterium silvisoli</name>
    <dbReference type="NCBI Taxonomy" id="3114758"/>
    <lineage>
        <taxon>Bacteria</taxon>
        <taxon>Pseudomonadati</taxon>
        <taxon>Pseudomonadota</taxon>
        <taxon>Betaproteobacteria</taxon>
        <taxon>Rhodocyclales</taxon>
        <taxon>Zoogloeaceae</taxon>
        <taxon>Uliginosibacterium</taxon>
    </lineage>
</organism>
<sequence>MKMCLPALKKCLPAFIGLSLLATAAVSHAAPKVGVSVANYMITTWPNLDDTTCGVNCFNLTYSTVPATGVPKYWEYTNGVPLMGLWKIYEKTGNVAYYNYVKKFVDSKIDANGNIDYTFGGTAVRDPHIQDTMQPGMLLPALYKKTKDARYLKAMVNLRAVFNTMSVNPEGAWWHKPTYPNQQWLDSTYMSLPFLSMYAKDYAEKQLKGDAAVSFNLITQQLKLMSDNTLNPVKGLYYHAWNDSADGVWQGLKTPPAIGAITSPVLWSRSIAWLYVGVIDVLENLPDSHPDRDKLRKIVKNISVALEKYQDPKTGLWNQVIDVTNDKLPANGGYANESIAALPNWNETSASALFVYGLSKAERADILAPHYRDIALKGWEGVKKQVEIAGASVKVHGTVVGMSVGGTYNSYVNADFRTDLTTGPLPAPAGCTQVAYVTPPANCKYLYVRDNVPQGIGAVLLAASEME</sequence>
<comment type="caution">
    <text evidence="3">The sequence shown here is derived from an EMBL/GenBank/DDBJ whole genome shotgun (WGS) entry which is preliminary data.</text>
</comment>
<dbReference type="Gene3D" id="1.50.10.10">
    <property type="match status" value="1"/>
</dbReference>
<dbReference type="Pfam" id="PF07470">
    <property type="entry name" value="Glyco_hydro_88"/>
    <property type="match status" value="1"/>
</dbReference>
<keyword evidence="4" id="KW-1185">Reference proteome</keyword>
<dbReference type="SUPFAM" id="SSF48208">
    <property type="entry name" value="Six-hairpin glycosidases"/>
    <property type="match status" value="1"/>
</dbReference>
<feature type="signal peptide" evidence="2">
    <location>
        <begin position="1"/>
        <end position="29"/>
    </location>
</feature>